<dbReference type="Pfam" id="PF04321">
    <property type="entry name" value="RmlD_sub_bind"/>
    <property type="match status" value="1"/>
</dbReference>
<reference evidence="8" key="1">
    <citation type="submission" date="2023-07" db="EMBL/GenBank/DDBJ databases">
        <title>Sorghum-associated microbial communities from plants grown in Nebraska, USA.</title>
        <authorList>
            <person name="Schachtman D."/>
        </authorList>
    </citation>
    <scope>NUCLEOTIDE SEQUENCE</scope>
    <source>
        <strain evidence="8">3432</strain>
    </source>
</reference>
<evidence type="ECO:0000256" key="6">
    <source>
        <dbReference type="RuleBase" id="RU364082"/>
    </source>
</evidence>
<gene>
    <name evidence="8" type="ORF">J2W43_000308</name>
</gene>
<dbReference type="NCBIfam" id="NF007440">
    <property type="entry name" value="PRK09987.1"/>
    <property type="match status" value="1"/>
</dbReference>
<dbReference type="Gene3D" id="3.40.50.720">
    <property type="entry name" value="NAD(P)-binding Rossmann-like Domain"/>
    <property type="match status" value="1"/>
</dbReference>
<feature type="domain" description="RmlD-like substrate binding" evidence="7">
    <location>
        <begin position="1"/>
        <end position="293"/>
    </location>
</feature>
<dbReference type="PANTHER" id="PTHR10491">
    <property type="entry name" value="DTDP-4-DEHYDRORHAMNOSE REDUCTASE"/>
    <property type="match status" value="1"/>
</dbReference>
<dbReference type="InterPro" id="IPR005913">
    <property type="entry name" value="dTDP_dehydrorham_reduct"/>
</dbReference>
<comment type="catalytic activity">
    <reaction evidence="5 6">
        <text>dTDP-beta-L-rhamnose + NADP(+) = dTDP-4-dehydro-beta-L-rhamnose + NADPH + H(+)</text>
        <dbReference type="Rhea" id="RHEA:21796"/>
        <dbReference type="ChEBI" id="CHEBI:15378"/>
        <dbReference type="ChEBI" id="CHEBI:57510"/>
        <dbReference type="ChEBI" id="CHEBI:57783"/>
        <dbReference type="ChEBI" id="CHEBI:58349"/>
        <dbReference type="ChEBI" id="CHEBI:62830"/>
        <dbReference type="EC" id="1.1.1.133"/>
    </reaction>
</comment>
<comment type="cofactor">
    <cofactor evidence="6">
        <name>Mg(2+)</name>
        <dbReference type="ChEBI" id="CHEBI:18420"/>
    </cofactor>
    <text evidence="6">Binds 1 Mg(2+) ion per monomer.</text>
</comment>
<evidence type="ECO:0000313" key="9">
    <source>
        <dbReference type="Proteomes" id="UP001252613"/>
    </source>
</evidence>
<keyword evidence="6" id="KW-0521">NADP</keyword>
<dbReference type="AlphaFoldDB" id="A0AAW8M3S1"/>
<dbReference type="PANTHER" id="PTHR10491:SF4">
    <property type="entry name" value="METHIONINE ADENOSYLTRANSFERASE 2 SUBUNIT BETA"/>
    <property type="match status" value="1"/>
</dbReference>
<dbReference type="NCBIfam" id="TIGR01214">
    <property type="entry name" value="rmlD"/>
    <property type="match status" value="1"/>
</dbReference>
<evidence type="ECO:0000313" key="8">
    <source>
        <dbReference type="EMBL" id="MDR6956345.1"/>
    </source>
</evidence>
<evidence type="ECO:0000256" key="1">
    <source>
        <dbReference type="ARBA" id="ARBA00004781"/>
    </source>
</evidence>
<dbReference type="EMBL" id="JAVDVC010000001">
    <property type="protein sequence ID" value="MDR6956345.1"/>
    <property type="molecule type" value="Genomic_DNA"/>
</dbReference>
<dbReference type="EC" id="1.1.1.133" evidence="3 6"/>
<dbReference type="Proteomes" id="UP001252613">
    <property type="component" value="Unassembled WGS sequence"/>
</dbReference>
<evidence type="ECO:0000256" key="5">
    <source>
        <dbReference type="ARBA" id="ARBA00048200"/>
    </source>
</evidence>
<sequence length="296" mass="32717">MKILLLGKNGQVGWELQRSLAPLGEVIALDRHPKNGLSGDLMDINALRATIRAVGPDIIVNAAAYNFVDKAEIEPHLAEQVNEHAVEALAEQARDIGAWFVHYSTDYVFDGRGCTPWSESDIAGPLNRYGLSKLAGERSIQKSGCNYLLFRTSWVYSSRGKNFATTMLRLGKERDVLDVIDDQVGAPTGADLIADVTALALRQVLHRPELGGLYHLSASGEISWCGYARHVIEFAQARGVELSVRTINPIKALAYPTLAKRPLNSRLNTQKLTETFSLHLPDWRSGVTRMLMEILK</sequence>
<comment type="caution">
    <text evidence="8">The sequence shown here is derived from an EMBL/GenBank/DDBJ whole genome shotgun (WGS) entry which is preliminary data.</text>
</comment>
<dbReference type="SUPFAM" id="SSF51735">
    <property type="entry name" value="NAD(P)-binding Rossmann-fold domains"/>
    <property type="match status" value="1"/>
</dbReference>
<keyword evidence="6 8" id="KW-0560">Oxidoreductase</keyword>
<comment type="function">
    <text evidence="6">Catalyzes the reduction of dTDP-6-deoxy-L-lyxo-4-hexulose to yield dTDP-L-rhamnose.</text>
</comment>
<dbReference type="InterPro" id="IPR036291">
    <property type="entry name" value="NAD(P)-bd_dom_sf"/>
</dbReference>
<proteinExistence type="inferred from homology"/>
<evidence type="ECO:0000256" key="4">
    <source>
        <dbReference type="ARBA" id="ARBA00017099"/>
    </source>
</evidence>
<protein>
    <recommendedName>
        <fullName evidence="4 6">dTDP-4-dehydrorhamnose reductase</fullName>
        <ecNumber evidence="3 6">1.1.1.133</ecNumber>
    </recommendedName>
</protein>
<comment type="similarity">
    <text evidence="2 6">Belongs to the dTDP-4-dehydrorhamnose reductase family.</text>
</comment>
<organism evidence="8 9">
    <name type="scientific">Pseudomonas brassicacearum</name>
    <dbReference type="NCBI Taxonomy" id="930166"/>
    <lineage>
        <taxon>Bacteria</taxon>
        <taxon>Pseudomonadati</taxon>
        <taxon>Pseudomonadota</taxon>
        <taxon>Gammaproteobacteria</taxon>
        <taxon>Pseudomonadales</taxon>
        <taxon>Pseudomonadaceae</taxon>
        <taxon>Pseudomonas</taxon>
    </lineage>
</organism>
<comment type="pathway">
    <text evidence="1 6">Carbohydrate biosynthesis; dTDP-L-rhamnose biosynthesis.</text>
</comment>
<dbReference type="GO" id="GO:0008831">
    <property type="term" value="F:dTDP-4-dehydrorhamnose reductase activity"/>
    <property type="evidence" value="ECO:0007669"/>
    <property type="project" value="UniProtKB-EC"/>
</dbReference>
<dbReference type="GO" id="GO:0005829">
    <property type="term" value="C:cytosol"/>
    <property type="evidence" value="ECO:0007669"/>
    <property type="project" value="TreeGrafter"/>
</dbReference>
<dbReference type="GO" id="GO:0019305">
    <property type="term" value="P:dTDP-rhamnose biosynthetic process"/>
    <property type="evidence" value="ECO:0007669"/>
    <property type="project" value="TreeGrafter"/>
</dbReference>
<evidence type="ECO:0000256" key="2">
    <source>
        <dbReference type="ARBA" id="ARBA00010944"/>
    </source>
</evidence>
<dbReference type="CDD" id="cd05254">
    <property type="entry name" value="dTDP_HR_like_SDR_e"/>
    <property type="match status" value="1"/>
</dbReference>
<dbReference type="RefSeq" id="WP_310355723.1">
    <property type="nucleotide sequence ID" value="NZ_JAVDVC010000001.1"/>
</dbReference>
<name>A0AAW8M3S1_9PSED</name>
<dbReference type="Gene3D" id="3.90.25.10">
    <property type="entry name" value="UDP-galactose 4-epimerase, domain 1"/>
    <property type="match status" value="1"/>
</dbReference>
<accession>A0AAW8M3S1</accession>
<dbReference type="InterPro" id="IPR029903">
    <property type="entry name" value="RmlD-like-bd"/>
</dbReference>
<evidence type="ECO:0000259" key="7">
    <source>
        <dbReference type="Pfam" id="PF04321"/>
    </source>
</evidence>
<evidence type="ECO:0000256" key="3">
    <source>
        <dbReference type="ARBA" id="ARBA00012929"/>
    </source>
</evidence>